<keyword evidence="2" id="KW-0812">Transmembrane</keyword>
<dbReference type="EMBL" id="ML978711">
    <property type="protein sequence ID" value="KAF2091497.1"/>
    <property type="molecule type" value="Genomic_DNA"/>
</dbReference>
<organism evidence="3 4">
    <name type="scientific">Saccharata proteae CBS 121410</name>
    <dbReference type="NCBI Taxonomy" id="1314787"/>
    <lineage>
        <taxon>Eukaryota</taxon>
        <taxon>Fungi</taxon>
        <taxon>Dikarya</taxon>
        <taxon>Ascomycota</taxon>
        <taxon>Pezizomycotina</taxon>
        <taxon>Dothideomycetes</taxon>
        <taxon>Dothideomycetes incertae sedis</taxon>
        <taxon>Botryosphaeriales</taxon>
        <taxon>Saccharataceae</taxon>
        <taxon>Saccharata</taxon>
    </lineage>
</organism>
<evidence type="ECO:0000313" key="4">
    <source>
        <dbReference type="Proteomes" id="UP000799776"/>
    </source>
</evidence>
<keyword evidence="2" id="KW-1133">Transmembrane helix</keyword>
<keyword evidence="4" id="KW-1185">Reference proteome</keyword>
<sequence length="208" mass="22669">MEVLVVVGVRLKEDGGKDRKKDGLVTLGFDQPSTQFTFVVQRRSHRGTRPMSHLLGLYELAIARIRANLDGPCNPVLVPDAESRLLRAEEVYAALGCPSPSAAMPESTPPPYTGISSPPPYTSYGSTDRDVEAARGSQEALQPETASATAEGERSRSVPMWVAWHRERRQTLAPVEQDKTVLLWAICCLSILALTLGLGLGLGYQRRA</sequence>
<evidence type="ECO:0000256" key="1">
    <source>
        <dbReference type="SAM" id="MobiDB-lite"/>
    </source>
</evidence>
<feature type="transmembrane region" description="Helical" evidence="2">
    <location>
        <begin position="181"/>
        <end position="204"/>
    </location>
</feature>
<evidence type="ECO:0000313" key="3">
    <source>
        <dbReference type="EMBL" id="KAF2091497.1"/>
    </source>
</evidence>
<reference evidence="3" key="1">
    <citation type="journal article" date="2020" name="Stud. Mycol.">
        <title>101 Dothideomycetes genomes: a test case for predicting lifestyles and emergence of pathogens.</title>
        <authorList>
            <person name="Haridas S."/>
            <person name="Albert R."/>
            <person name="Binder M."/>
            <person name="Bloem J."/>
            <person name="Labutti K."/>
            <person name="Salamov A."/>
            <person name="Andreopoulos B."/>
            <person name="Baker S."/>
            <person name="Barry K."/>
            <person name="Bills G."/>
            <person name="Bluhm B."/>
            <person name="Cannon C."/>
            <person name="Castanera R."/>
            <person name="Culley D."/>
            <person name="Daum C."/>
            <person name="Ezra D."/>
            <person name="Gonzalez J."/>
            <person name="Henrissat B."/>
            <person name="Kuo A."/>
            <person name="Liang C."/>
            <person name="Lipzen A."/>
            <person name="Lutzoni F."/>
            <person name="Magnuson J."/>
            <person name="Mondo S."/>
            <person name="Nolan M."/>
            <person name="Ohm R."/>
            <person name="Pangilinan J."/>
            <person name="Park H.-J."/>
            <person name="Ramirez L."/>
            <person name="Alfaro M."/>
            <person name="Sun H."/>
            <person name="Tritt A."/>
            <person name="Yoshinaga Y."/>
            <person name="Zwiers L.-H."/>
            <person name="Turgeon B."/>
            <person name="Goodwin S."/>
            <person name="Spatafora J."/>
            <person name="Crous P."/>
            <person name="Grigoriev I."/>
        </authorList>
    </citation>
    <scope>NUCLEOTIDE SEQUENCE</scope>
    <source>
        <strain evidence="3">CBS 121410</strain>
    </source>
</reference>
<dbReference type="Proteomes" id="UP000799776">
    <property type="component" value="Unassembled WGS sequence"/>
</dbReference>
<keyword evidence="2" id="KW-0472">Membrane</keyword>
<dbReference type="AlphaFoldDB" id="A0A9P4M1T0"/>
<feature type="compositionally biased region" description="Pro residues" evidence="1">
    <location>
        <begin position="107"/>
        <end position="121"/>
    </location>
</feature>
<feature type="region of interest" description="Disordered" evidence="1">
    <location>
        <begin position="99"/>
        <end position="154"/>
    </location>
</feature>
<evidence type="ECO:0000256" key="2">
    <source>
        <dbReference type="SAM" id="Phobius"/>
    </source>
</evidence>
<name>A0A9P4M1T0_9PEZI</name>
<accession>A0A9P4M1T0</accession>
<gene>
    <name evidence="3" type="ORF">K490DRAFT_52702</name>
</gene>
<protein>
    <submittedName>
        <fullName evidence="3">Uncharacterized protein</fullName>
    </submittedName>
</protein>
<proteinExistence type="predicted"/>
<comment type="caution">
    <text evidence="3">The sequence shown here is derived from an EMBL/GenBank/DDBJ whole genome shotgun (WGS) entry which is preliminary data.</text>
</comment>